<accession>A0ABR8D984</accession>
<evidence type="ECO:0000259" key="1">
    <source>
        <dbReference type="Pfam" id="PF01471"/>
    </source>
</evidence>
<dbReference type="EMBL" id="JACJSG010000026">
    <property type="protein sequence ID" value="MBD2502701.1"/>
    <property type="molecule type" value="Genomic_DNA"/>
</dbReference>
<feature type="domain" description="Peptidoglycan binding-like" evidence="1">
    <location>
        <begin position="19"/>
        <end position="72"/>
    </location>
</feature>
<reference evidence="2 3" key="1">
    <citation type="journal article" date="2020" name="ISME J.">
        <title>Comparative genomics reveals insights into cyanobacterial evolution and habitat adaptation.</title>
        <authorList>
            <person name="Chen M.Y."/>
            <person name="Teng W.K."/>
            <person name="Zhao L."/>
            <person name="Hu C.X."/>
            <person name="Zhou Y.K."/>
            <person name="Han B.P."/>
            <person name="Song L.R."/>
            <person name="Shu W.S."/>
        </authorList>
    </citation>
    <scope>NUCLEOTIDE SEQUENCE [LARGE SCALE GENOMIC DNA]</scope>
    <source>
        <strain evidence="2 3">FACHB-119</strain>
    </source>
</reference>
<name>A0ABR8D984_9NOST</name>
<dbReference type="SUPFAM" id="SSF47090">
    <property type="entry name" value="PGBD-like"/>
    <property type="match status" value="1"/>
</dbReference>
<keyword evidence="3" id="KW-1185">Reference proteome</keyword>
<dbReference type="Proteomes" id="UP000661112">
    <property type="component" value="Unassembled WGS sequence"/>
</dbReference>
<proteinExistence type="predicted"/>
<dbReference type="Pfam" id="PF01471">
    <property type="entry name" value="PG_binding_1"/>
    <property type="match status" value="1"/>
</dbReference>
<organism evidence="2 3">
    <name type="scientific">Anabaena azotica FACHB-119</name>
    <dbReference type="NCBI Taxonomy" id="947527"/>
    <lineage>
        <taxon>Bacteria</taxon>
        <taxon>Bacillati</taxon>
        <taxon>Cyanobacteriota</taxon>
        <taxon>Cyanophyceae</taxon>
        <taxon>Nostocales</taxon>
        <taxon>Nostocaceae</taxon>
        <taxon>Anabaena</taxon>
        <taxon>Anabaena azotica</taxon>
    </lineage>
</organism>
<evidence type="ECO:0000313" key="3">
    <source>
        <dbReference type="Proteomes" id="UP000661112"/>
    </source>
</evidence>
<sequence length="360" mass="40383">MSWRIEALQLPTLQRGSEGRNVTVWQRFLLDNDFPIGAVDGDFGNITDKATREYQTKNGLRVTGIVDITTYEKALAQEFAVYIAFYANGVKRLLAYLNFGDNEVKDLQKSLTAIATLNPPLVADGDFGNNSIRGLAEAYKKRDVNFPADLTQQLSNATKAKLGDDFTPAIDNITEYAKRLRQRLSGRNWVNFFPDRDAIDDLASPFRQRVQAFELALQDAGATISIASVLRPPERAYLMHYAFRISRNEIAAQNVPPMPNVDINWVHYNNAISIQAASEMVSAYNIAFRPALTSRHTRGLAIDWEISWTGTLKVKNANGNIVNINEPRTSYENPTLWDVGRSYGVIKLASDRPHWSSDGH</sequence>
<protein>
    <submittedName>
        <fullName evidence="2">Peptidoglycan-binding protein</fullName>
    </submittedName>
</protein>
<gene>
    <name evidence="2" type="ORF">H6G83_19175</name>
</gene>
<dbReference type="RefSeq" id="WP_190475205.1">
    <property type="nucleotide sequence ID" value="NZ_JACJSG010000026.1"/>
</dbReference>
<evidence type="ECO:0000313" key="2">
    <source>
        <dbReference type="EMBL" id="MBD2502701.1"/>
    </source>
</evidence>
<dbReference type="InterPro" id="IPR036366">
    <property type="entry name" value="PGBDSf"/>
</dbReference>
<dbReference type="InterPro" id="IPR002477">
    <property type="entry name" value="Peptidoglycan-bd-like"/>
</dbReference>
<dbReference type="InterPro" id="IPR036365">
    <property type="entry name" value="PGBD-like_sf"/>
</dbReference>
<dbReference type="Gene3D" id="1.10.101.10">
    <property type="entry name" value="PGBD-like superfamily/PGBD"/>
    <property type="match status" value="1"/>
</dbReference>
<comment type="caution">
    <text evidence="2">The sequence shown here is derived from an EMBL/GenBank/DDBJ whole genome shotgun (WGS) entry which is preliminary data.</text>
</comment>